<dbReference type="EMBL" id="AHNR02000010">
    <property type="protein sequence ID" value="EKR56938.1"/>
    <property type="molecule type" value="Genomic_DNA"/>
</dbReference>
<accession>A0A0E2DBT8</accession>
<evidence type="ECO:0000313" key="1">
    <source>
        <dbReference type="EMBL" id="EKR56938.1"/>
    </source>
</evidence>
<proteinExistence type="predicted"/>
<protein>
    <submittedName>
        <fullName evidence="1">Uncharacterized protein</fullName>
    </submittedName>
</protein>
<organism evidence="1 2">
    <name type="scientific">Leptospira interrogans str. UI 12758</name>
    <dbReference type="NCBI Taxonomy" id="1049938"/>
    <lineage>
        <taxon>Bacteria</taxon>
        <taxon>Pseudomonadati</taxon>
        <taxon>Spirochaetota</taxon>
        <taxon>Spirochaetia</taxon>
        <taxon>Leptospirales</taxon>
        <taxon>Leptospiraceae</taxon>
        <taxon>Leptospira</taxon>
    </lineage>
</organism>
<reference evidence="1 2" key="1">
    <citation type="submission" date="2012-10" db="EMBL/GenBank/DDBJ databases">
        <authorList>
            <person name="Harkins D.M."/>
            <person name="Durkin A.S."/>
            <person name="Brinkac L.M."/>
            <person name="Haft D.H."/>
            <person name="Selengut J.D."/>
            <person name="Sanka R."/>
            <person name="DePew J."/>
            <person name="Purushe J."/>
            <person name="Chanthongthip A."/>
            <person name="Lattana O."/>
            <person name="Phetsouvanh R."/>
            <person name="Newton P.N."/>
            <person name="Vinetz J.M."/>
            <person name="Sutton G.G."/>
            <person name="Nierman W.C."/>
            <person name="Fouts D.E."/>
        </authorList>
    </citation>
    <scope>NUCLEOTIDE SEQUENCE [LARGE SCALE GENOMIC DNA]</scope>
    <source>
        <strain evidence="1 2">UI 12758</strain>
    </source>
</reference>
<gene>
    <name evidence="1" type="ORF">LEP1GSC105_4158</name>
</gene>
<name>A0A0E2DBT8_LEPIR</name>
<sequence>MKQNFKNLTMFFNVVKIRTLLKNVGTITIPEDSRMIQKLIDHIIRHNL</sequence>
<dbReference type="AlphaFoldDB" id="A0A0E2DBT8"/>
<comment type="caution">
    <text evidence="1">The sequence shown here is derived from an EMBL/GenBank/DDBJ whole genome shotgun (WGS) entry which is preliminary data.</text>
</comment>
<dbReference type="Proteomes" id="UP000001340">
    <property type="component" value="Unassembled WGS sequence"/>
</dbReference>
<evidence type="ECO:0000313" key="2">
    <source>
        <dbReference type="Proteomes" id="UP000001340"/>
    </source>
</evidence>